<dbReference type="AlphaFoldDB" id="A0A9D4A7E2"/>
<protein>
    <submittedName>
        <fullName evidence="1">Uncharacterized protein</fullName>
    </submittedName>
</protein>
<proteinExistence type="predicted"/>
<evidence type="ECO:0000313" key="2">
    <source>
        <dbReference type="Proteomes" id="UP000828251"/>
    </source>
</evidence>
<dbReference type="EMBL" id="JAIQCV010000006">
    <property type="protein sequence ID" value="KAH1091361.1"/>
    <property type="molecule type" value="Genomic_DNA"/>
</dbReference>
<reference evidence="1 2" key="1">
    <citation type="journal article" date="2021" name="Plant Biotechnol. J.">
        <title>Multi-omics assisted identification of the key and species-specific regulatory components of drought-tolerant mechanisms in Gossypium stocksii.</title>
        <authorList>
            <person name="Yu D."/>
            <person name="Ke L."/>
            <person name="Zhang D."/>
            <person name="Wu Y."/>
            <person name="Sun Y."/>
            <person name="Mei J."/>
            <person name="Sun J."/>
            <person name="Sun Y."/>
        </authorList>
    </citation>
    <scope>NUCLEOTIDE SEQUENCE [LARGE SCALE GENOMIC DNA]</scope>
    <source>
        <strain evidence="2">cv. E1</strain>
        <tissue evidence="1">Leaf</tissue>
    </source>
</reference>
<accession>A0A9D4A7E2</accession>
<evidence type="ECO:0000313" key="1">
    <source>
        <dbReference type="EMBL" id="KAH1091361.1"/>
    </source>
</evidence>
<gene>
    <name evidence="1" type="ORF">J1N35_018618</name>
</gene>
<keyword evidence="2" id="KW-1185">Reference proteome</keyword>
<organism evidence="1 2">
    <name type="scientific">Gossypium stocksii</name>
    <dbReference type="NCBI Taxonomy" id="47602"/>
    <lineage>
        <taxon>Eukaryota</taxon>
        <taxon>Viridiplantae</taxon>
        <taxon>Streptophyta</taxon>
        <taxon>Embryophyta</taxon>
        <taxon>Tracheophyta</taxon>
        <taxon>Spermatophyta</taxon>
        <taxon>Magnoliopsida</taxon>
        <taxon>eudicotyledons</taxon>
        <taxon>Gunneridae</taxon>
        <taxon>Pentapetalae</taxon>
        <taxon>rosids</taxon>
        <taxon>malvids</taxon>
        <taxon>Malvales</taxon>
        <taxon>Malvaceae</taxon>
        <taxon>Malvoideae</taxon>
        <taxon>Gossypium</taxon>
    </lineage>
</organism>
<comment type="caution">
    <text evidence="1">The sequence shown here is derived from an EMBL/GenBank/DDBJ whole genome shotgun (WGS) entry which is preliminary data.</text>
</comment>
<sequence>MIERSINIGELFSKRFKTCKEEAKKCLLSIIDYFTLLEGPSYITRYDLERLLENVGLLNQVEPNEPKKLEYDESSTKFELKANLTNGAEEAETEEEPNSLELRVDLNAAELMEPSFNPALTIQCHLLQTL</sequence>
<dbReference type="Proteomes" id="UP000828251">
    <property type="component" value="Unassembled WGS sequence"/>
</dbReference>
<name>A0A9D4A7E2_9ROSI</name>